<dbReference type="PANTHER" id="PTHR42847">
    <property type="entry name" value="ALKANESULFONATE MONOOXYGENASE"/>
    <property type="match status" value="1"/>
</dbReference>
<proteinExistence type="predicted"/>
<keyword evidence="3" id="KW-0560">Oxidoreductase</keyword>
<reference evidence="6" key="1">
    <citation type="submission" date="2020-07" db="EMBL/GenBank/DDBJ databases">
        <title>Huge and variable diversity of episymbiotic CPR bacteria and DPANN archaea in groundwater ecosystems.</title>
        <authorList>
            <person name="He C.Y."/>
            <person name="Keren R."/>
            <person name="Whittaker M."/>
            <person name="Farag I.F."/>
            <person name="Doudna J."/>
            <person name="Cate J.H.D."/>
            <person name="Banfield J.F."/>
        </authorList>
    </citation>
    <scope>NUCLEOTIDE SEQUENCE</scope>
    <source>
        <strain evidence="6">NC_groundwater_763_Ag_S-0.2um_68_21</strain>
    </source>
</reference>
<dbReference type="SUPFAM" id="SSF51679">
    <property type="entry name" value="Bacterial luciferase-like"/>
    <property type="match status" value="1"/>
</dbReference>
<evidence type="ECO:0000256" key="1">
    <source>
        <dbReference type="ARBA" id="ARBA00022630"/>
    </source>
</evidence>
<feature type="domain" description="Luciferase-like" evidence="5">
    <location>
        <begin position="4"/>
        <end position="330"/>
    </location>
</feature>
<evidence type="ECO:0000313" key="6">
    <source>
        <dbReference type="EMBL" id="MBI3126514.1"/>
    </source>
</evidence>
<dbReference type="EMBL" id="JACPUR010000004">
    <property type="protein sequence ID" value="MBI3126514.1"/>
    <property type="molecule type" value="Genomic_DNA"/>
</dbReference>
<dbReference type="GO" id="GO:0008726">
    <property type="term" value="F:alkanesulfonate monooxygenase activity"/>
    <property type="evidence" value="ECO:0007669"/>
    <property type="project" value="TreeGrafter"/>
</dbReference>
<dbReference type="PANTHER" id="PTHR42847:SF4">
    <property type="entry name" value="ALKANESULFONATE MONOOXYGENASE-RELATED"/>
    <property type="match status" value="1"/>
</dbReference>
<comment type="caution">
    <text evidence="6">The sequence shown here is derived from an EMBL/GenBank/DDBJ whole genome shotgun (WGS) entry which is preliminary data.</text>
</comment>
<protein>
    <submittedName>
        <fullName evidence="6">LLM class flavin-dependent oxidoreductase</fullName>
    </submittedName>
</protein>
<gene>
    <name evidence="6" type="ORF">HYZ11_02785</name>
</gene>
<evidence type="ECO:0000256" key="3">
    <source>
        <dbReference type="ARBA" id="ARBA00023002"/>
    </source>
</evidence>
<evidence type="ECO:0000313" key="7">
    <source>
        <dbReference type="Proteomes" id="UP000782312"/>
    </source>
</evidence>
<dbReference type="Gene3D" id="3.20.20.30">
    <property type="entry name" value="Luciferase-like domain"/>
    <property type="match status" value="1"/>
</dbReference>
<dbReference type="InterPro" id="IPR036661">
    <property type="entry name" value="Luciferase-like_sf"/>
</dbReference>
<dbReference type="Pfam" id="PF00296">
    <property type="entry name" value="Bac_luciferase"/>
    <property type="match status" value="1"/>
</dbReference>
<dbReference type="CDD" id="cd01094">
    <property type="entry name" value="Alkanesulfonate_monoxygenase"/>
    <property type="match status" value="1"/>
</dbReference>
<sequence length="380" mass="41873">MPVQFHWALCSFNAGDGHHANPKVPERPATLDYLTRVARAAEDAGCVNILVPTGTHCVDAWQTAAALATRTRKIKFLVAFRPGLVGPVLAAQQANTLDYLTGGRLSLNVVSGANSADLRRYGYHAAHDERYDCTEEFLEVVMRIWEEKGPVTHEGRFFKIEGAHVWPPRHTKPHPDIFLAGSSESAKRVAARFGDVHVFFAYEPETVAKDVEEVSRLAAEQPRARPLEFGVRHCICVRETKEEARRAAERMIEGSDLGNTATWADSVRMTESTSQRRINEMASRNPSYWLTETIWMGINKVRGGGATMFVGTPDMVAGQIRAYVHAGVAHFIMHGYPYLEEAGIFGREVLPLLRDLDPVILPEPPAPAEPGAAGAAARQA</sequence>
<accession>A0A932HZG2</accession>
<organism evidence="6 7">
    <name type="scientific">Tectimicrobiota bacterium</name>
    <dbReference type="NCBI Taxonomy" id="2528274"/>
    <lineage>
        <taxon>Bacteria</taxon>
        <taxon>Pseudomonadati</taxon>
        <taxon>Nitrospinota/Tectimicrobiota group</taxon>
        <taxon>Candidatus Tectimicrobiota</taxon>
    </lineage>
</organism>
<dbReference type="AlphaFoldDB" id="A0A932HZG2"/>
<dbReference type="InterPro" id="IPR050172">
    <property type="entry name" value="SsuD_RutA_monooxygenase"/>
</dbReference>
<dbReference type="InterPro" id="IPR011251">
    <property type="entry name" value="Luciferase-like_dom"/>
</dbReference>
<evidence type="ECO:0000259" key="5">
    <source>
        <dbReference type="Pfam" id="PF00296"/>
    </source>
</evidence>
<dbReference type="Proteomes" id="UP000782312">
    <property type="component" value="Unassembled WGS sequence"/>
</dbReference>
<evidence type="ECO:0000256" key="2">
    <source>
        <dbReference type="ARBA" id="ARBA00022643"/>
    </source>
</evidence>
<keyword evidence="2" id="KW-0288">FMN</keyword>
<dbReference type="GO" id="GO:0046306">
    <property type="term" value="P:alkanesulfonate catabolic process"/>
    <property type="evidence" value="ECO:0007669"/>
    <property type="project" value="TreeGrafter"/>
</dbReference>
<name>A0A932HZG2_UNCTE</name>
<keyword evidence="4" id="KW-0503">Monooxygenase</keyword>
<keyword evidence="1" id="KW-0285">Flavoprotein</keyword>
<evidence type="ECO:0000256" key="4">
    <source>
        <dbReference type="ARBA" id="ARBA00023033"/>
    </source>
</evidence>